<keyword evidence="3" id="KW-1185">Reference proteome</keyword>
<evidence type="ECO:0000313" key="3">
    <source>
        <dbReference type="Proteomes" id="UP001626550"/>
    </source>
</evidence>
<dbReference type="PANTHER" id="PTHR33331:SF13">
    <property type="entry name" value="COILED-COIL DOMAIN CONTAINING 162"/>
    <property type="match status" value="1"/>
</dbReference>
<dbReference type="AlphaFoldDB" id="A0ABD2Q2G1"/>
<dbReference type="EMBL" id="JBJKFK010001224">
    <property type="protein sequence ID" value="KAL3313690.1"/>
    <property type="molecule type" value="Genomic_DNA"/>
</dbReference>
<sequence>MSKSDTVNISIDTLKTKLDELRTVIEDTDLMSNGATFSMRQSSLYIPKDSDWYFREIMLNIRRHLIVSVPPSVESPSSQFHQESKLTMQLEYTEKNLPLILYQFHSDRIHDITRLKYYHLLRWNRFCLGSMQSDELYSAFTDTLKSLTDEYLDAASRAERLNAAREGIFMETKSIPDIFQPNDVIILVRHMVYQKYAHRNFRQIYFLLKWLPFAHKEFAKIECATMSFANLWSLSQMYCIGQDLSKRTVLDDILKLDNSTCQLPVFATNPSQFMPLLKVLCNQFNIDLVAEENPMARDFNLHDQVEAKFRELYAEISKWHKLVTYGYENAGEQDEVIYRKPAIWLEFRRLKPKPNTDYTHMITLMDSELQVDELLQGCNALLHMNDMQQVLQVLHKQIDASTGAKPNTSCADFDEGLSKIQHISVKPPNGQDVFDTMQDQDLADSRNADISALLPFLEIRFLRVKVLRKQSLQILNYFRSLEKTLTMDDQGLNMVSSKQQFHTDSHPSYLFDSVIDAKISESEFMEFAETINRDDYYFQSESGQEIFVRDVEGGKVIVYDAAESDFQRLEKELLQIASYFLLKGQDSEKKLPKRLMDNESEIKMNSVAFAQMHVDRHGVLYDIWTAQTAFLQAKKELMQIYMEVYLNVICRRAKKQLAQVMVNLMYLCPKLNYTSSDYFFREFRLNIACLEQRIHLMKKILTQHVSEQREYLNILQLDQENPKFGLPRHSLRSPNLIATHIDRALIKPVKYFEFFPTMSFVGYLAEAIDTSISNLFDLRNPQTATEELRLETLLLQMLSLELQNLTPIGNSYAQVLEKDLFSGIIIDNAATMSEHMEQLLDKVQGAKVVEKALPLLNAISLRSRLMDDLWESEIMNKIYLFICASYKLPESHLFIAPRVFENAKITEKIDRPRIRKSCDEESLEKFVPNHLHLAATDVDDSITKFSFRNRATIVEACEPAGINNLQNTRKLQLTHKNLLMAALLLAMRIEAKPCHLDEEVLPTIPFLSVQLEKKMAREYAHNHFLQHLPPGGVTALAKNVQKYTAHK</sequence>
<comment type="caution">
    <text evidence="2">The sequence shown here is derived from an EMBL/GenBank/DDBJ whole genome shotgun (WGS) entry which is preliminary data.</text>
</comment>
<dbReference type="Proteomes" id="UP001626550">
    <property type="component" value="Unassembled WGS sequence"/>
</dbReference>
<reference evidence="2 3" key="1">
    <citation type="submission" date="2024-11" db="EMBL/GenBank/DDBJ databases">
        <title>Adaptive evolution of stress response genes in parasites aligns with host niche diversity.</title>
        <authorList>
            <person name="Hahn C."/>
            <person name="Resl P."/>
        </authorList>
    </citation>
    <scope>NUCLEOTIDE SEQUENCE [LARGE SCALE GENOMIC DNA]</scope>
    <source>
        <strain evidence="2">EGGRZ-B1_66</strain>
        <tissue evidence="2">Body</tissue>
    </source>
</reference>
<dbReference type="InterPro" id="IPR040401">
    <property type="entry name" value="CCDC162"/>
</dbReference>
<gene>
    <name evidence="2" type="ORF">Ciccas_007705</name>
</gene>
<feature type="non-terminal residue" evidence="2">
    <location>
        <position position="1047"/>
    </location>
</feature>
<dbReference type="PANTHER" id="PTHR33331">
    <property type="entry name" value="COILED-COIL DOMAIN-CONTAINING PROTEIN 162"/>
    <property type="match status" value="1"/>
</dbReference>
<organism evidence="2 3">
    <name type="scientific">Cichlidogyrus casuarinus</name>
    <dbReference type="NCBI Taxonomy" id="1844966"/>
    <lineage>
        <taxon>Eukaryota</taxon>
        <taxon>Metazoa</taxon>
        <taxon>Spiralia</taxon>
        <taxon>Lophotrochozoa</taxon>
        <taxon>Platyhelminthes</taxon>
        <taxon>Monogenea</taxon>
        <taxon>Monopisthocotylea</taxon>
        <taxon>Dactylogyridea</taxon>
        <taxon>Ancyrocephalidae</taxon>
        <taxon>Cichlidogyrus</taxon>
    </lineage>
</organism>
<evidence type="ECO:0000259" key="1">
    <source>
        <dbReference type="Pfam" id="PF15082"/>
    </source>
</evidence>
<feature type="domain" description="DUF4549" evidence="1">
    <location>
        <begin position="4"/>
        <end position="139"/>
    </location>
</feature>
<proteinExistence type="predicted"/>
<dbReference type="InterPro" id="IPR029376">
    <property type="entry name" value="DUF4549"/>
</dbReference>
<protein>
    <recommendedName>
        <fullName evidence="1">DUF4549 domain-containing protein</fullName>
    </recommendedName>
</protein>
<evidence type="ECO:0000313" key="2">
    <source>
        <dbReference type="EMBL" id="KAL3313690.1"/>
    </source>
</evidence>
<dbReference type="Pfam" id="PF15082">
    <property type="entry name" value="DUF4549"/>
    <property type="match status" value="1"/>
</dbReference>
<name>A0ABD2Q2G1_9PLAT</name>
<accession>A0ABD2Q2G1</accession>